<keyword evidence="3" id="KW-1185">Reference proteome</keyword>
<dbReference type="Pfam" id="PF00583">
    <property type="entry name" value="Acetyltransf_1"/>
    <property type="match status" value="1"/>
</dbReference>
<dbReference type="PANTHER" id="PTHR47237:SF1">
    <property type="entry name" value="SLL0310 PROTEIN"/>
    <property type="match status" value="1"/>
</dbReference>
<dbReference type="Gene3D" id="3.40.630.30">
    <property type="match status" value="1"/>
</dbReference>
<proteinExistence type="predicted"/>
<evidence type="ECO:0000259" key="1">
    <source>
        <dbReference type="PROSITE" id="PS51186"/>
    </source>
</evidence>
<dbReference type="InterPro" id="IPR052729">
    <property type="entry name" value="Acyl/Acetyltrans_Enzymes"/>
</dbReference>
<dbReference type="Gene3D" id="3.40.630.90">
    <property type="match status" value="1"/>
</dbReference>
<dbReference type="RefSeq" id="WP_399648822.1">
    <property type="nucleotide sequence ID" value="NZ_JBITYG010000004.1"/>
</dbReference>
<reference evidence="2 3" key="1">
    <citation type="submission" date="2024-10" db="EMBL/GenBank/DDBJ databases">
        <title>The Natural Products Discovery Center: Release of the First 8490 Sequenced Strains for Exploring Actinobacteria Biosynthetic Diversity.</title>
        <authorList>
            <person name="Kalkreuter E."/>
            <person name="Kautsar S.A."/>
            <person name="Yang D."/>
            <person name="Bader C.D."/>
            <person name="Teijaro C.N."/>
            <person name="Fluegel L."/>
            <person name="Davis C.M."/>
            <person name="Simpson J.R."/>
            <person name="Lauterbach L."/>
            <person name="Steele A.D."/>
            <person name="Gui C."/>
            <person name="Meng S."/>
            <person name="Li G."/>
            <person name="Viehrig K."/>
            <person name="Ye F."/>
            <person name="Su P."/>
            <person name="Kiefer A.F."/>
            <person name="Nichols A."/>
            <person name="Cepeda A.J."/>
            <person name="Yan W."/>
            <person name="Fan B."/>
            <person name="Jiang Y."/>
            <person name="Adhikari A."/>
            <person name="Zheng C.-J."/>
            <person name="Schuster L."/>
            <person name="Cowan T.M."/>
            <person name="Smanski M.J."/>
            <person name="Chevrette M.G."/>
            <person name="De Carvalho L.P.S."/>
            <person name="Shen B."/>
        </authorList>
    </citation>
    <scope>NUCLEOTIDE SEQUENCE [LARGE SCALE GENOMIC DNA]</scope>
    <source>
        <strain evidence="2 3">NPDC053399</strain>
    </source>
</reference>
<dbReference type="PANTHER" id="PTHR47237">
    <property type="entry name" value="SLL0310 PROTEIN"/>
    <property type="match status" value="1"/>
</dbReference>
<organism evidence="2 3">
    <name type="scientific">Streptomyces fildesensis</name>
    <dbReference type="NCBI Taxonomy" id="375757"/>
    <lineage>
        <taxon>Bacteria</taxon>
        <taxon>Bacillati</taxon>
        <taxon>Actinomycetota</taxon>
        <taxon>Actinomycetes</taxon>
        <taxon>Kitasatosporales</taxon>
        <taxon>Streptomycetaceae</taxon>
        <taxon>Streptomyces</taxon>
    </lineage>
</organism>
<evidence type="ECO:0000313" key="3">
    <source>
        <dbReference type="Proteomes" id="UP001614394"/>
    </source>
</evidence>
<dbReference type="InterPro" id="IPR041496">
    <property type="entry name" value="YitH/HolE_GNAT"/>
</dbReference>
<dbReference type="InterPro" id="IPR016181">
    <property type="entry name" value="Acyl_CoA_acyltransferase"/>
</dbReference>
<feature type="domain" description="N-acetyltransferase" evidence="1">
    <location>
        <begin position="4"/>
        <end position="149"/>
    </location>
</feature>
<dbReference type="EMBL" id="JBITYG010000004">
    <property type="protein sequence ID" value="MFI9101877.1"/>
    <property type="molecule type" value="Genomic_DNA"/>
</dbReference>
<name>A0ABW8C7J7_9ACTN</name>
<dbReference type="SUPFAM" id="SSF55729">
    <property type="entry name" value="Acyl-CoA N-acyltransferases (Nat)"/>
    <property type="match status" value="1"/>
</dbReference>
<gene>
    <name evidence="2" type="ORF">ACIGXA_15285</name>
</gene>
<dbReference type="CDD" id="cd04301">
    <property type="entry name" value="NAT_SF"/>
    <property type="match status" value="1"/>
</dbReference>
<protein>
    <submittedName>
        <fullName evidence="2">GNAT family N-acetyltransferase</fullName>
    </submittedName>
</protein>
<dbReference type="Proteomes" id="UP001614394">
    <property type="component" value="Unassembled WGS sequence"/>
</dbReference>
<feature type="domain" description="N-acetyltransferase" evidence="1">
    <location>
        <begin position="140"/>
        <end position="272"/>
    </location>
</feature>
<comment type="caution">
    <text evidence="2">The sequence shown here is derived from an EMBL/GenBank/DDBJ whole genome shotgun (WGS) entry which is preliminary data.</text>
</comment>
<accession>A0ABW8C7J7</accession>
<dbReference type="InterPro" id="IPR000182">
    <property type="entry name" value="GNAT_dom"/>
</dbReference>
<dbReference type="PROSITE" id="PS51186">
    <property type="entry name" value="GNAT"/>
    <property type="match status" value="2"/>
</dbReference>
<evidence type="ECO:0000313" key="2">
    <source>
        <dbReference type="EMBL" id="MFI9101877.1"/>
    </source>
</evidence>
<sequence length="282" mass="30106">MPTFEITVASAADIGLMADWAAAEGWNPGRTDGSAFLAADPHGFLIGRLDGEPVACISVVRYGTDFGFLGFYITHPSLRGQGYGIQLWRAGMERLAGRNVGLDGVVAQQDNYRKSGFRPAWNNIRYEGRPAADAPTPSGTTLVDARTLPFDQLAAYDRRFFPAPRDSFLATWIAAPQRTALAAVRDGELQGLAVLRACREASRIGPVHADSPEVAGALVDALAATVPGEPVSIDVPDVNKPAVRLMEQLGLTPSFETARMYTGPVPETDQAGMYGVTSLELG</sequence>
<dbReference type="Pfam" id="PF18014">
    <property type="entry name" value="Acetyltransf_18"/>
    <property type="match status" value="1"/>
</dbReference>